<keyword evidence="6" id="KW-1185">Reference proteome</keyword>
<evidence type="ECO:0000313" key="6">
    <source>
        <dbReference type="Proteomes" id="UP000256485"/>
    </source>
</evidence>
<dbReference type="Pfam" id="PF13344">
    <property type="entry name" value="Hydrolase_6"/>
    <property type="match status" value="1"/>
</dbReference>
<dbReference type="Proteomes" id="UP000256485">
    <property type="component" value="Unassembled WGS sequence"/>
</dbReference>
<feature type="binding site" evidence="4">
    <location>
        <position position="21"/>
    </location>
    <ligand>
        <name>Mg(2+)</name>
        <dbReference type="ChEBI" id="CHEBI:18420"/>
    </ligand>
</feature>
<proteinExistence type="inferred from homology"/>
<dbReference type="AlphaFoldDB" id="A0A3D9V2A0"/>
<dbReference type="RefSeq" id="WP_245940980.1">
    <property type="nucleotide sequence ID" value="NZ_QTUC01000001.1"/>
</dbReference>
<feature type="active site" description="Proton donor" evidence="2">
    <location>
        <position position="23"/>
    </location>
</feature>
<evidence type="ECO:0000256" key="2">
    <source>
        <dbReference type="PIRSR" id="PIRSR000915-1"/>
    </source>
</evidence>
<dbReference type="GO" id="GO:0046872">
    <property type="term" value="F:metal ion binding"/>
    <property type="evidence" value="ECO:0007669"/>
    <property type="project" value="UniProtKB-KW"/>
</dbReference>
<dbReference type="InterPro" id="IPR036412">
    <property type="entry name" value="HAD-like_sf"/>
</dbReference>
<dbReference type="Gene3D" id="3.40.50.1000">
    <property type="entry name" value="HAD superfamily/HAD-like"/>
    <property type="match status" value="2"/>
</dbReference>
<evidence type="ECO:0000313" key="5">
    <source>
        <dbReference type="EMBL" id="REF35912.1"/>
    </source>
</evidence>
<accession>A0A3D9V2A0</accession>
<dbReference type="EMBL" id="QTUC01000001">
    <property type="protein sequence ID" value="REF35912.1"/>
    <property type="molecule type" value="Genomic_DNA"/>
</dbReference>
<dbReference type="PANTHER" id="PTHR19288">
    <property type="entry name" value="4-NITROPHENYLPHOSPHATASE-RELATED"/>
    <property type="match status" value="1"/>
</dbReference>
<reference evidence="5 6" key="1">
    <citation type="submission" date="2018-08" db="EMBL/GenBank/DDBJ databases">
        <title>Sequencing the genomes of 1000 actinobacteria strains.</title>
        <authorList>
            <person name="Klenk H.-P."/>
        </authorList>
    </citation>
    <scope>NUCLEOTIDE SEQUENCE [LARGE SCALE GENOMIC DNA]</scope>
    <source>
        <strain evidence="5 6">DSM 22891</strain>
    </source>
</reference>
<protein>
    <submittedName>
        <fullName evidence="5">NagD protein</fullName>
    </submittedName>
</protein>
<evidence type="ECO:0000256" key="4">
    <source>
        <dbReference type="PIRSR" id="PIRSR000915-3"/>
    </source>
</evidence>
<evidence type="ECO:0000256" key="1">
    <source>
        <dbReference type="PIRNR" id="PIRNR000915"/>
    </source>
</evidence>
<dbReference type="PANTHER" id="PTHR19288:SF46">
    <property type="entry name" value="HALOACID DEHALOGENASE-LIKE HYDROLASE DOMAIN-CONTAINING PROTEIN 2"/>
    <property type="match status" value="1"/>
</dbReference>
<dbReference type="SUPFAM" id="SSF56784">
    <property type="entry name" value="HAD-like"/>
    <property type="match status" value="1"/>
</dbReference>
<comment type="similarity">
    <text evidence="1">Belongs to the HAD-like hydrolase superfamily.</text>
</comment>
<name>A0A3D9V2A0_THECX</name>
<feature type="binding site" evidence="4">
    <location>
        <position position="23"/>
    </location>
    <ligand>
        <name>Mg(2+)</name>
        <dbReference type="ChEBI" id="CHEBI:18420"/>
    </ligand>
</feature>
<organism evidence="5 6">
    <name type="scientific">Thermasporomyces composti</name>
    <dbReference type="NCBI Taxonomy" id="696763"/>
    <lineage>
        <taxon>Bacteria</taxon>
        <taxon>Bacillati</taxon>
        <taxon>Actinomycetota</taxon>
        <taxon>Actinomycetes</taxon>
        <taxon>Propionibacteriales</taxon>
        <taxon>Nocardioidaceae</taxon>
        <taxon>Thermasporomyces</taxon>
    </lineage>
</organism>
<feature type="binding site" evidence="4">
    <location>
        <position position="220"/>
    </location>
    <ligand>
        <name>Mg(2+)</name>
        <dbReference type="ChEBI" id="CHEBI:18420"/>
    </ligand>
</feature>
<dbReference type="PIRSF" id="PIRSF000915">
    <property type="entry name" value="PGP-type_phosphatase"/>
    <property type="match status" value="1"/>
</dbReference>
<evidence type="ECO:0000256" key="3">
    <source>
        <dbReference type="PIRSR" id="PIRSR000915-2"/>
    </source>
</evidence>
<keyword evidence="4" id="KW-0479">Metal-binding</keyword>
<dbReference type="NCBIfam" id="TIGR01460">
    <property type="entry name" value="HAD-SF-IIA"/>
    <property type="match status" value="1"/>
</dbReference>
<dbReference type="Pfam" id="PF13242">
    <property type="entry name" value="Hydrolase_like"/>
    <property type="match status" value="1"/>
</dbReference>
<dbReference type="GO" id="GO:0016791">
    <property type="term" value="F:phosphatase activity"/>
    <property type="evidence" value="ECO:0007669"/>
    <property type="project" value="TreeGrafter"/>
</dbReference>
<dbReference type="InterPro" id="IPR023214">
    <property type="entry name" value="HAD_sf"/>
</dbReference>
<sequence length="273" mass="28740">MSDHADGGTEERPRYTGVICDLDGTVYRSGRPFPGVVEALERLRAAGVRVLFVSNNPLQNAEAYATKLSALGIPVTPDDVLTSGAVMASWLREHTPNARVLLLGEESLREELAQVGVKVVHRGLEADVVVASFDRTFTYDKWLEAFRALRAGARFVATNPDPTCPVEGGEIPDCGGIIAALEATSGRRVEAVAGKPSSLMLAAALARLGKGPDEVVVVGDRPGTDLALGHQGGVDTALVLTGVTTPSESEHVDPRPVYVLGSLAELPSVVLGR</sequence>
<gene>
    <name evidence="5" type="ORF">DFJ64_1304</name>
</gene>
<dbReference type="InterPro" id="IPR006357">
    <property type="entry name" value="HAD-SF_hydro_IIA"/>
</dbReference>
<comment type="caution">
    <text evidence="5">The sequence shown here is derived from an EMBL/GenBank/DDBJ whole genome shotgun (WGS) entry which is preliminary data.</text>
</comment>
<dbReference type="GO" id="GO:0005737">
    <property type="term" value="C:cytoplasm"/>
    <property type="evidence" value="ECO:0007669"/>
    <property type="project" value="TreeGrafter"/>
</dbReference>
<comment type="cofactor">
    <cofactor evidence="4">
        <name>Mg(2+)</name>
        <dbReference type="ChEBI" id="CHEBI:18420"/>
    </cofactor>
    <text evidence="4">Divalent metal ions. Mg(2+) is the most effective.</text>
</comment>
<keyword evidence="4" id="KW-0460">Magnesium</keyword>
<feature type="active site" description="Nucleophile" evidence="2">
    <location>
        <position position="21"/>
    </location>
</feature>
<feature type="binding site" evidence="3">
    <location>
        <position position="195"/>
    </location>
    <ligand>
        <name>substrate</name>
    </ligand>
</feature>
<feature type="binding site" evidence="3">
    <location>
        <begin position="54"/>
        <end position="56"/>
    </location>
    <ligand>
        <name>substrate</name>
    </ligand>
</feature>